<dbReference type="Proteomes" id="UP001165283">
    <property type="component" value="Unassembled WGS sequence"/>
</dbReference>
<reference evidence="2" key="1">
    <citation type="submission" date="2021-04" db="EMBL/GenBank/DDBJ databases">
        <title>Pseudonocardia sp. nov., isolated from sandy soil of mangrove forest.</title>
        <authorList>
            <person name="Zan Z."/>
            <person name="Huang R."/>
            <person name="Liu W."/>
        </authorList>
    </citation>
    <scope>NUCLEOTIDE SEQUENCE</scope>
    <source>
        <strain evidence="2">S2-4</strain>
    </source>
</reference>
<dbReference type="InterPro" id="IPR024344">
    <property type="entry name" value="MDMPI_metal-binding"/>
</dbReference>
<gene>
    <name evidence="2" type="ORF">KDL28_21290</name>
</gene>
<dbReference type="Pfam" id="PF11716">
    <property type="entry name" value="MDMPI_N"/>
    <property type="match status" value="1"/>
</dbReference>
<protein>
    <submittedName>
        <fullName evidence="2">Maleylpyruvate isomerase family mycothiol-dependent enzyme</fullName>
    </submittedName>
</protein>
<accession>A0ABT1A3L5</accession>
<name>A0ABT1A3L5_9PSEU</name>
<dbReference type="Gene3D" id="1.20.120.450">
    <property type="entry name" value="dinb family like domain"/>
    <property type="match status" value="1"/>
</dbReference>
<dbReference type="EMBL" id="JAGSOV010000044">
    <property type="protein sequence ID" value="MCO1657597.1"/>
    <property type="molecule type" value="Genomic_DNA"/>
</dbReference>
<proteinExistence type="predicted"/>
<evidence type="ECO:0000259" key="1">
    <source>
        <dbReference type="Pfam" id="PF11716"/>
    </source>
</evidence>
<dbReference type="NCBIfam" id="TIGR03083">
    <property type="entry name" value="maleylpyruvate isomerase family mycothiol-dependent enzyme"/>
    <property type="match status" value="1"/>
</dbReference>
<keyword evidence="2" id="KW-0413">Isomerase</keyword>
<dbReference type="InterPro" id="IPR034660">
    <property type="entry name" value="DinB/YfiT-like"/>
</dbReference>
<sequence>MEHDRAALLDLLRELPPADWRLPTAAAPWLVRDVVAHVLADDLSRLARGRDGHHGNGPRPGEPLARFLDRFNAQWVEAAQRISPTLLVDLLAAVSPQVLAFWRAQDLDALGEPVSWAGPDPAPVRLDCARDTTEYWVHHQQIREATGRPADTGPATVRAVLDTFLHAVPFTLRDQPGTALRIETELGTWSWERRGAGWARVASTSDGAVLRIDSATLWRLCVRMVEPDQARARSVVDGAAADAVLRIVSIIR</sequence>
<feature type="domain" description="Mycothiol-dependent maleylpyruvate isomerase metal-binding" evidence="1">
    <location>
        <begin position="5"/>
        <end position="142"/>
    </location>
</feature>
<keyword evidence="3" id="KW-1185">Reference proteome</keyword>
<dbReference type="GO" id="GO:0016853">
    <property type="term" value="F:isomerase activity"/>
    <property type="evidence" value="ECO:0007669"/>
    <property type="project" value="UniProtKB-KW"/>
</dbReference>
<evidence type="ECO:0000313" key="3">
    <source>
        <dbReference type="Proteomes" id="UP001165283"/>
    </source>
</evidence>
<dbReference type="SUPFAM" id="SSF109854">
    <property type="entry name" value="DinB/YfiT-like putative metalloenzymes"/>
    <property type="match status" value="1"/>
</dbReference>
<comment type="caution">
    <text evidence="2">The sequence shown here is derived from an EMBL/GenBank/DDBJ whole genome shotgun (WGS) entry which is preliminary data.</text>
</comment>
<organism evidence="2 3">
    <name type="scientific">Pseudonocardia humida</name>
    <dbReference type="NCBI Taxonomy" id="2800819"/>
    <lineage>
        <taxon>Bacteria</taxon>
        <taxon>Bacillati</taxon>
        <taxon>Actinomycetota</taxon>
        <taxon>Actinomycetes</taxon>
        <taxon>Pseudonocardiales</taxon>
        <taxon>Pseudonocardiaceae</taxon>
        <taxon>Pseudonocardia</taxon>
    </lineage>
</organism>
<evidence type="ECO:0000313" key="2">
    <source>
        <dbReference type="EMBL" id="MCO1657597.1"/>
    </source>
</evidence>
<dbReference type="InterPro" id="IPR017517">
    <property type="entry name" value="Maleyloyr_isom"/>
</dbReference>